<gene>
    <name evidence="2" type="ORF">JR050_11575</name>
</gene>
<dbReference type="PANTHER" id="PTHR43245">
    <property type="entry name" value="BIFUNCTIONAL POLYMYXIN RESISTANCE PROTEIN ARNA"/>
    <property type="match status" value="1"/>
</dbReference>
<dbReference type="Gene3D" id="3.40.50.720">
    <property type="entry name" value="NAD(P)-binding Rossmann-like Domain"/>
    <property type="match status" value="1"/>
</dbReference>
<comment type="caution">
    <text evidence="2">The sequence shown here is derived from an EMBL/GenBank/DDBJ whole genome shotgun (WGS) entry which is preliminary data.</text>
</comment>
<dbReference type="InterPro" id="IPR001509">
    <property type="entry name" value="Epimerase_deHydtase"/>
</dbReference>
<keyword evidence="3" id="KW-1185">Reference proteome</keyword>
<name>A0ABS2DIM3_9BACI</name>
<dbReference type="Proteomes" id="UP001518925">
    <property type="component" value="Unassembled WGS sequence"/>
</dbReference>
<proteinExistence type="predicted"/>
<protein>
    <submittedName>
        <fullName evidence="2">NAD(P)-dependent oxidoreductase</fullName>
    </submittedName>
</protein>
<organism evidence="2 3">
    <name type="scientific">Bacillus suaedaesalsae</name>
    <dbReference type="NCBI Taxonomy" id="2810349"/>
    <lineage>
        <taxon>Bacteria</taxon>
        <taxon>Bacillati</taxon>
        <taxon>Bacillota</taxon>
        <taxon>Bacilli</taxon>
        <taxon>Bacillales</taxon>
        <taxon>Bacillaceae</taxon>
        <taxon>Bacillus</taxon>
    </lineage>
</organism>
<dbReference type="PANTHER" id="PTHR43245:SF13">
    <property type="entry name" value="UDP-D-APIOSE_UDP-D-XYLOSE SYNTHASE 2"/>
    <property type="match status" value="1"/>
</dbReference>
<dbReference type="EMBL" id="JAFELM010000030">
    <property type="protein sequence ID" value="MBM6618299.1"/>
    <property type="molecule type" value="Genomic_DNA"/>
</dbReference>
<sequence>MEDVMVVGSMGFVGFHLVKRLLEQGVKVYSIDTFDAKRDNMNEEKMFEIGRNANFISLETLNDEEIEEELQAIFVCYDSEGIEDESYIESFEHLLSETIQWCQTRGTKLIFISTLEAIDHDVEEVTEETDYKPRNRVGELCVTWEKRLNNEYNQKKFSYAILRFPTVYGPWQPSQFAYQQAFEAIESRKPFKNIKESYTEDILYIDDVIEALIRAKSIQASKEIIHITSGRIGEWRKGLDLIDTKLHIEKSMSKAKLSNKKATNILSFKPMVNIQEGIEHQRNHVKNRISTDY</sequence>
<feature type="domain" description="NAD-dependent epimerase/dehydratase" evidence="1">
    <location>
        <begin position="4"/>
        <end position="215"/>
    </location>
</feature>
<dbReference type="Pfam" id="PF01370">
    <property type="entry name" value="Epimerase"/>
    <property type="match status" value="1"/>
</dbReference>
<accession>A0ABS2DIM3</accession>
<dbReference type="SUPFAM" id="SSF51735">
    <property type="entry name" value="NAD(P)-binding Rossmann-fold domains"/>
    <property type="match status" value="1"/>
</dbReference>
<dbReference type="InterPro" id="IPR036291">
    <property type="entry name" value="NAD(P)-bd_dom_sf"/>
</dbReference>
<reference evidence="2 3" key="1">
    <citation type="submission" date="2021-02" db="EMBL/GenBank/DDBJ databases">
        <title>Bacillus sp. RD4P76, an endophyte from a halophyte.</title>
        <authorList>
            <person name="Sun J.-Q."/>
        </authorList>
    </citation>
    <scope>NUCLEOTIDE SEQUENCE [LARGE SCALE GENOMIC DNA]</scope>
    <source>
        <strain evidence="2 3">RD4P76</strain>
    </source>
</reference>
<dbReference type="InterPro" id="IPR050177">
    <property type="entry name" value="Lipid_A_modif_metabolic_enz"/>
</dbReference>
<evidence type="ECO:0000313" key="2">
    <source>
        <dbReference type="EMBL" id="MBM6618299.1"/>
    </source>
</evidence>
<evidence type="ECO:0000313" key="3">
    <source>
        <dbReference type="Proteomes" id="UP001518925"/>
    </source>
</evidence>
<evidence type="ECO:0000259" key="1">
    <source>
        <dbReference type="Pfam" id="PF01370"/>
    </source>
</evidence>